<dbReference type="EMBL" id="CP034348">
    <property type="protein sequence ID" value="QGX96998.1"/>
    <property type="molecule type" value="Genomic_DNA"/>
</dbReference>
<dbReference type="InterPro" id="IPR045760">
    <property type="entry name" value="DAP_DH_C"/>
</dbReference>
<evidence type="ECO:0000313" key="2">
    <source>
        <dbReference type="EMBL" id="QGX96998.1"/>
    </source>
</evidence>
<gene>
    <name evidence="2" type="ORF">EI983_01395</name>
</gene>
<reference evidence="3" key="1">
    <citation type="submission" date="2018-12" db="EMBL/GenBank/DDBJ databases">
        <title>Complete genome sequence of Roseovarius sp. MME-070.</title>
        <authorList>
            <person name="Nam Y.-D."/>
            <person name="Kang J."/>
            <person name="Chung W.-H."/>
            <person name="Park Y.S."/>
        </authorList>
    </citation>
    <scope>NUCLEOTIDE SEQUENCE [LARGE SCALE GENOMIC DNA]</scope>
    <source>
        <strain evidence="3">MME-070</strain>
    </source>
</reference>
<keyword evidence="3" id="KW-1185">Reference proteome</keyword>
<dbReference type="OrthoDB" id="4759936at2"/>
<sequence length="199" mass="22084">MFWLNQITTLLGAAHRIERVEGHSVWNVDDYGPEVARHLCIGMPRADFERHVAENGWPEFVARQTLEAMIARLGLSVDRISSSVTPLVADVAVDCRALKTRVAVGSLIGTVDTTTVTTSEGPSFEFRMEGRIHRNGETDSNTWRIVGEPDLHLRNDNVPTRFITCSTMVNRIVDVIQAPPGLISLDKLNAPSFRHTIAV</sequence>
<dbReference type="Pfam" id="PF19328">
    <property type="entry name" value="DAP_DH_C"/>
    <property type="match status" value="1"/>
</dbReference>
<dbReference type="KEGG" id="rom:EI983_01395"/>
<dbReference type="RefSeq" id="WP_157705502.1">
    <property type="nucleotide sequence ID" value="NZ_CP034348.1"/>
</dbReference>
<accession>A0A6I6IWD4</accession>
<protein>
    <recommendedName>
        <fullName evidence="1">2,4-diaminopentanoate dehydrogenase C-terminal domain-containing protein</fullName>
    </recommendedName>
</protein>
<evidence type="ECO:0000259" key="1">
    <source>
        <dbReference type="Pfam" id="PF19328"/>
    </source>
</evidence>
<name>A0A6I6IWD4_9RHOB</name>
<dbReference type="Proteomes" id="UP000428330">
    <property type="component" value="Chromosome"/>
</dbReference>
<dbReference type="AlphaFoldDB" id="A0A6I6IWD4"/>
<feature type="domain" description="2,4-diaminopentanoate dehydrogenase C-terminal" evidence="1">
    <location>
        <begin position="7"/>
        <end position="192"/>
    </location>
</feature>
<evidence type="ECO:0000313" key="3">
    <source>
        <dbReference type="Proteomes" id="UP000428330"/>
    </source>
</evidence>
<organism evidence="2 3">
    <name type="scientific">Roseovarius faecimaris</name>
    <dbReference type="NCBI Taxonomy" id="2494550"/>
    <lineage>
        <taxon>Bacteria</taxon>
        <taxon>Pseudomonadati</taxon>
        <taxon>Pseudomonadota</taxon>
        <taxon>Alphaproteobacteria</taxon>
        <taxon>Rhodobacterales</taxon>
        <taxon>Roseobacteraceae</taxon>
        <taxon>Roseovarius</taxon>
    </lineage>
</organism>
<proteinExistence type="predicted"/>